<dbReference type="EMBL" id="JAZHXI010000016">
    <property type="protein sequence ID" value="KAL2063073.1"/>
    <property type="molecule type" value="Genomic_DNA"/>
</dbReference>
<evidence type="ECO:0000313" key="1">
    <source>
        <dbReference type="EMBL" id="KAL2063073.1"/>
    </source>
</evidence>
<reference evidence="1 2" key="1">
    <citation type="journal article" date="2024" name="Commun. Biol.">
        <title>Comparative genomic analysis of thermophilic fungi reveals convergent evolutionary adaptations and gene losses.</title>
        <authorList>
            <person name="Steindorff A.S."/>
            <person name="Aguilar-Pontes M.V."/>
            <person name="Robinson A.J."/>
            <person name="Andreopoulos B."/>
            <person name="LaButti K."/>
            <person name="Kuo A."/>
            <person name="Mondo S."/>
            <person name="Riley R."/>
            <person name="Otillar R."/>
            <person name="Haridas S."/>
            <person name="Lipzen A."/>
            <person name="Grimwood J."/>
            <person name="Schmutz J."/>
            <person name="Clum A."/>
            <person name="Reid I.D."/>
            <person name="Moisan M.C."/>
            <person name="Butler G."/>
            <person name="Nguyen T.T.M."/>
            <person name="Dewar K."/>
            <person name="Conant G."/>
            <person name="Drula E."/>
            <person name="Henrissat B."/>
            <person name="Hansel C."/>
            <person name="Singer S."/>
            <person name="Hutchinson M.I."/>
            <person name="de Vries R.P."/>
            <person name="Natvig D.O."/>
            <person name="Powell A.J."/>
            <person name="Tsang A."/>
            <person name="Grigoriev I.V."/>
        </authorList>
    </citation>
    <scope>NUCLEOTIDE SEQUENCE [LARGE SCALE GENOMIC DNA]</scope>
    <source>
        <strain evidence="1 2">CBS 494.80</strain>
    </source>
</reference>
<evidence type="ECO:0000313" key="2">
    <source>
        <dbReference type="Proteomes" id="UP001595075"/>
    </source>
</evidence>
<dbReference type="Proteomes" id="UP001595075">
    <property type="component" value="Unassembled WGS sequence"/>
</dbReference>
<gene>
    <name evidence="1" type="ORF">VTL71DRAFT_6145</name>
</gene>
<organism evidence="1 2">
    <name type="scientific">Oculimacula yallundae</name>
    <dbReference type="NCBI Taxonomy" id="86028"/>
    <lineage>
        <taxon>Eukaryota</taxon>
        <taxon>Fungi</taxon>
        <taxon>Dikarya</taxon>
        <taxon>Ascomycota</taxon>
        <taxon>Pezizomycotina</taxon>
        <taxon>Leotiomycetes</taxon>
        <taxon>Helotiales</taxon>
        <taxon>Ploettnerulaceae</taxon>
        <taxon>Oculimacula</taxon>
    </lineage>
</organism>
<sequence>MVHRSGLCIPFIIHVGRENHRSSVASSYHTFSPIPSINHPRPPKSIIPWYLLAPTPAISISRIARIDTRIASQERSKTHRSSISPLLRLQRCNFCTVNNTSTLTTGQQTPPKSSKQKYKFCCEIRPRRKRHQANENIWPMKCS</sequence>
<proteinExistence type="predicted"/>
<keyword evidence="2" id="KW-1185">Reference proteome</keyword>
<protein>
    <submittedName>
        <fullName evidence="1">Uncharacterized protein</fullName>
    </submittedName>
</protein>
<comment type="caution">
    <text evidence="1">The sequence shown here is derived from an EMBL/GenBank/DDBJ whole genome shotgun (WGS) entry which is preliminary data.</text>
</comment>
<accession>A0ABR4BZJ9</accession>
<name>A0ABR4BZJ9_9HELO</name>